<dbReference type="GO" id="GO:0033281">
    <property type="term" value="C:TAT protein transport complex"/>
    <property type="evidence" value="ECO:0007669"/>
    <property type="project" value="UniProtKB-UniRule"/>
</dbReference>
<reference evidence="6 7" key="1">
    <citation type="journal article" date="2020" name="Nat. Microbiol.">
        <title>Lysogenic host-virus interactions in SAR11 marine bacteria.</title>
        <authorList>
            <person name="Morris R.M."/>
            <person name="Cain K.R."/>
            <person name="Hvorecny K.L."/>
            <person name="Kollman J.M."/>
        </authorList>
    </citation>
    <scope>NUCLEOTIDE SEQUENCE [LARGE SCALE GENOMIC DNA]</scope>
    <source>
        <strain evidence="6 7">NP1</strain>
    </source>
</reference>
<feature type="transmembrane region" description="Helical" evidence="5">
    <location>
        <begin position="21"/>
        <end position="39"/>
    </location>
</feature>
<organism evidence="6 7">
    <name type="scientific">Candidatus Pelagibacter giovannonii</name>
    <dbReference type="NCBI Taxonomy" id="2563896"/>
    <lineage>
        <taxon>Bacteria</taxon>
        <taxon>Pseudomonadati</taxon>
        <taxon>Pseudomonadota</taxon>
        <taxon>Alphaproteobacteria</taxon>
        <taxon>Candidatus Pelagibacterales</taxon>
        <taxon>Candidatus Pelagibacteraceae</taxon>
        <taxon>Candidatus Pelagibacter</taxon>
    </lineage>
</organism>
<keyword evidence="4 5" id="KW-0472">Membrane</keyword>
<comment type="similarity">
    <text evidence="5">Belongs to the TatC family.</text>
</comment>
<evidence type="ECO:0000256" key="5">
    <source>
        <dbReference type="HAMAP-Rule" id="MF_00902"/>
    </source>
</evidence>
<dbReference type="InterPro" id="IPR019820">
    <property type="entry name" value="Sec-indep_translocase_CS"/>
</dbReference>
<comment type="subunit">
    <text evidence="5">The Tat system comprises two distinct complexes: a TatABC complex, containing multiple copies of TatA, TatB and TatC subunits, and a separate TatA complex, containing only TatA subunits. Substrates initially bind to the TatABC complex, which probably triggers association of the separate TatA complex to form the active translocon.</text>
</comment>
<dbReference type="Proteomes" id="UP000501094">
    <property type="component" value="Chromosome"/>
</dbReference>
<dbReference type="PROSITE" id="PS01218">
    <property type="entry name" value="TATC"/>
    <property type="match status" value="1"/>
</dbReference>
<dbReference type="PANTHER" id="PTHR30371">
    <property type="entry name" value="SEC-INDEPENDENT PROTEIN TRANSLOCASE PROTEIN TATC"/>
    <property type="match status" value="1"/>
</dbReference>
<evidence type="ECO:0000313" key="7">
    <source>
        <dbReference type="Proteomes" id="UP000501094"/>
    </source>
</evidence>
<dbReference type="RefSeq" id="WP_168606288.1">
    <property type="nucleotide sequence ID" value="NZ_CP038852.1"/>
</dbReference>
<name>A0A6H1Q1Y9_9PROT</name>
<dbReference type="AlphaFoldDB" id="A0A6H1Q1Y9"/>
<evidence type="ECO:0000256" key="4">
    <source>
        <dbReference type="ARBA" id="ARBA00023136"/>
    </source>
</evidence>
<protein>
    <recommendedName>
        <fullName evidence="5">Sec-independent protein translocase protein TatC</fullName>
    </recommendedName>
</protein>
<dbReference type="GO" id="GO:0009977">
    <property type="term" value="F:proton motive force dependent protein transmembrane transporter activity"/>
    <property type="evidence" value="ECO:0007669"/>
    <property type="project" value="TreeGrafter"/>
</dbReference>
<keyword evidence="5" id="KW-0811">Translocation</keyword>
<dbReference type="PRINTS" id="PR01840">
    <property type="entry name" value="TATCFAMILY"/>
</dbReference>
<feature type="transmembrane region" description="Helical" evidence="5">
    <location>
        <begin position="78"/>
        <end position="99"/>
    </location>
</feature>
<dbReference type="NCBIfam" id="TIGR00945">
    <property type="entry name" value="tatC"/>
    <property type="match status" value="1"/>
</dbReference>
<comment type="subcellular location">
    <subcellularLocation>
        <location evidence="5">Cell membrane</location>
        <topology evidence="5">Multi-pass membrane protein</topology>
    </subcellularLocation>
    <subcellularLocation>
        <location evidence="1">Membrane</location>
        <topology evidence="1">Multi-pass membrane protein</topology>
    </subcellularLocation>
</comment>
<dbReference type="InterPro" id="IPR002033">
    <property type="entry name" value="TatC"/>
</dbReference>
<dbReference type="HAMAP" id="MF_00902">
    <property type="entry name" value="TatC"/>
    <property type="match status" value="1"/>
</dbReference>
<evidence type="ECO:0000256" key="2">
    <source>
        <dbReference type="ARBA" id="ARBA00022692"/>
    </source>
</evidence>
<dbReference type="Pfam" id="PF00902">
    <property type="entry name" value="TatC"/>
    <property type="match status" value="1"/>
</dbReference>
<accession>A0A6H1Q1Y9</accession>
<keyword evidence="7" id="KW-1185">Reference proteome</keyword>
<sequence length="252" mass="28593">MTKSENESGFVSHLAELRKRLIHSFIFLLIFFIGCYFFSEHLYGFLVEPFAKAVNESGTDRRLIFTALQETFLTYLKVSFFAAFFVTCPFILVQIWKFIAPGLYKHEKIAIIPYLVLTPILFFLGGMLVYYLIMPLAIKFFLSFESTGASTGLPIQLEAKVSEYLSLVMKLIFAFGISFQLPVVLSLLARVGIVNAKFLKEKRKYVVVMIFAAAALLTPPDPITQIGLAIPLLILYELSIFSVNIIEKKNKK</sequence>
<dbReference type="KEGG" id="peg:E5R92_01135"/>
<evidence type="ECO:0000313" key="6">
    <source>
        <dbReference type="EMBL" id="QIZ20393.1"/>
    </source>
</evidence>
<keyword evidence="2 5" id="KW-0812">Transmembrane</keyword>
<proteinExistence type="inferred from homology"/>
<dbReference type="PANTHER" id="PTHR30371:SF0">
    <property type="entry name" value="SEC-INDEPENDENT PROTEIN TRANSLOCASE PROTEIN TATC, CHLOROPLASTIC-RELATED"/>
    <property type="match status" value="1"/>
</dbReference>
<dbReference type="PROSITE" id="PS51257">
    <property type="entry name" value="PROKAR_LIPOPROTEIN"/>
    <property type="match status" value="1"/>
</dbReference>
<feature type="transmembrane region" description="Helical" evidence="5">
    <location>
        <begin position="111"/>
        <end position="133"/>
    </location>
</feature>
<evidence type="ECO:0000256" key="3">
    <source>
        <dbReference type="ARBA" id="ARBA00022989"/>
    </source>
</evidence>
<gene>
    <name evidence="5 6" type="primary">tatC</name>
    <name evidence="6" type="ORF">E5R92_01135</name>
</gene>
<comment type="function">
    <text evidence="5">Part of the twin-arginine translocation (Tat) system that transports large folded proteins containing a characteristic twin-arginine motif in their signal peptide across membranes. Together with TatB, TatC is part of a receptor directly interacting with Tat signal peptides.</text>
</comment>
<feature type="transmembrane region" description="Helical" evidence="5">
    <location>
        <begin position="226"/>
        <end position="246"/>
    </location>
</feature>
<feature type="transmembrane region" description="Helical" evidence="5">
    <location>
        <begin position="171"/>
        <end position="193"/>
    </location>
</feature>
<evidence type="ECO:0000256" key="1">
    <source>
        <dbReference type="ARBA" id="ARBA00004141"/>
    </source>
</evidence>
<keyword evidence="5" id="KW-0653">Protein transport</keyword>
<keyword evidence="5" id="KW-0813">Transport</keyword>
<keyword evidence="3 5" id="KW-1133">Transmembrane helix</keyword>
<dbReference type="GO" id="GO:0065002">
    <property type="term" value="P:intracellular protein transmembrane transport"/>
    <property type="evidence" value="ECO:0007669"/>
    <property type="project" value="TreeGrafter"/>
</dbReference>
<dbReference type="EMBL" id="CP038852">
    <property type="protein sequence ID" value="QIZ20393.1"/>
    <property type="molecule type" value="Genomic_DNA"/>
</dbReference>
<feature type="transmembrane region" description="Helical" evidence="5">
    <location>
        <begin position="205"/>
        <end position="220"/>
    </location>
</feature>
<keyword evidence="5" id="KW-1003">Cell membrane</keyword>
<dbReference type="GO" id="GO:0043953">
    <property type="term" value="P:protein transport by the Tat complex"/>
    <property type="evidence" value="ECO:0007669"/>
    <property type="project" value="UniProtKB-UniRule"/>
</dbReference>